<feature type="domain" description="Aminotransferase class I/classII large" evidence="6">
    <location>
        <begin position="48"/>
        <end position="411"/>
    </location>
</feature>
<evidence type="ECO:0000256" key="3">
    <source>
        <dbReference type="ARBA" id="ARBA00022679"/>
    </source>
</evidence>
<proteinExistence type="inferred from homology"/>
<dbReference type="GO" id="GO:0030170">
    <property type="term" value="F:pyridoxal phosphate binding"/>
    <property type="evidence" value="ECO:0007669"/>
    <property type="project" value="InterPro"/>
</dbReference>
<dbReference type="InterPro" id="IPR015421">
    <property type="entry name" value="PyrdxlP-dep_Trfase_major"/>
</dbReference>
<dbReference type="InterPro" id="IPR004839">
    <property type="entry name" value="Aminotransferase_I/II_large"/>
</dbReference>
<organism evidence="7 8">
    <name type="scientific">Perkinsus olseni</name>
    <name type="common">Perkinsus atlanticus</name>
    <dbReference type="NCBI Taxonomy" id="32597"/>
    <lineage>
        <taxon>Eukaryota</taxon>
        <taxon>Sar</taxon>
        <taxon>Alveolata</taxon>
        <taxon>Perkinsozoa</taxon>
        <taxon>Perkinsea</taxon>
        <taxon>Perkinsida</taxon>
        <taxon>Perkinsidae</taxon>
        <taxon>Perkinsus</taxon>
    </lineage>
</organism>
<comment type="caution">
    <text evidence="7">The sequence shown here is derived from an EMBL/GenBank/DDBJ whole genome shotgun (WGS) entry which is preliminary data.</text>
</comment>
<dbReference type="InterPro" id="IPR019942">
    <property type="entry name" value="DapL/ALD1"/>
</dbReference>
<protein>
    <recommendedName>
        <fullName evidence="6">Aminotransferase class I/classII large domain-containing protein</fullName>
    </recommendedName>
</protein>
<accession>A0A7J6LW66</accession>
<dbReference type="InterPro" id="IPR015422">
    <property type="entry name" value="PyrdxlP-dep_Trfase_small"/>
</dbReference>
<dbReference type="InterPro" id="IPR015424">
    <property type="entry name" value="PyrdxlP-dep_Trfase"/>
</dbReference>
<evidence type="ECO:0000256" key="5">
    <source>
        <dbReference type="ARBA" id="ARBA00061511"/>
    </source>
</evidence>
<dbReference type="AlphaFoldDB" id="A0A7J6LW66"/>
<name>A0A7J6LW66_PEROL</name>
<dbReference type="Gene3D" id="3.90.1150.10">
    <property type="entry name" value="Aspartate Aminotransferase, domain 1"/>
    <property type="match status" value="1"/>
</dbReference>
<dbReference type="SUPFAM" id="SSF53383">
    <property type="entry name" value="PLP-dependent transferases"/>
    <property type="match status" value="1"/>
</dbReference>
<dbReference type="Gene3D" id="3.40.640.10">
    <property type="entry name" value="Type I PLP-dependent aspartate aminotransferase-like (Major domain)"/>
    <property type="match status" value="1"/>
</dbReference>
<dbReference type="GO" id="GO:0009862">
    <property type="term" value="P:systemic acquired resistance, salicylic acid mediated signaling pathway"/>
    <property type="evidence" value="ECO:0007669"/>
    <property type="project" value="UniProtKB-ARBA"/>
</dbReference>
<keyword evidence="3" id="KW-0808">Transferase</keyword>
<evidence type="ECO:0000256" key="1">
    <source>
        <dbReference type="ARBA" id="ARBA00001933"/>
    </source>
</evidence>
<dbReference type="Pfam" id="PF00155">
    <property type="entry name" value="Aminotran_1_2"/>
    <property type="match status" value="1"/>
</dbReference>
<comment type="similarity">
    <text evidence="5">Belongs to the class-I pyridoxal-phosphate-dependent aminotransferase family. LL-diaminopimelate aminotransferase subfamily.</text>
</comment>
<dbReference type="NCBIfam" id="TIGR03542">
    <property type="entry name" value="DAPAT_plant"/>
    <property type="match status" value="1"/>
</dbReference>
<reference evidence="7 8" key="1">
    <citation type="submission" date="2020-04" db="EMBL/GenBank/DDBJ databases">
        <title>Perkinsus olseni comparative genomics.</title>
        <authorList>
            <person name="Bogema D.R."/>
        </authorList>
    </citation>
    <scope>NUCLEOTIDE SEQUENCE [LARGE SCALE GENOMIC DNA]</scope>
    <source>
        <strain evidence="7">ATCC PRA-179</strain>
    </source>
</reference>
<evidence type="ECO:0000259" key="6">
    <source>
        <dbReference type="Pfam" id="PF00155"/>
    </source>
</evidence>
<dbReference type="FunFam" id="3.40.640.10:FF:000099">
    <property type="entry name" value="LL-diaminopimelate aminotransferase, chloroplastic"/>
    <property type="match status" value="1"/>
</dbReference>
<evidence type="ECO:0000256" key="2">
    <source>
        <dbReference type="ARBA" id="ARBA00022576"/>
    </source>
</evidence>
<dbReference type="GO" id="GO:0008483">
    <property type="term" value="F:transaminase activity"/>
    <property type="evidence" value="ECO:0007669"/>
    <property type="project" value="UniProtKB-KW"/>
</dbReference>
<dbReference type="Proteomes" id="UP000570595">
    <property type="component" value="Unassembled WGS sequence"/>
</dbReference>
<evidence type="ECO:0000313" key="7">
    <source>
        <dbReference type="EMBL" id="KAF4663549.1"/>
    </source>
</evidence>
<dbReference type="CDD" id="cd00609">
    <property type="entry name" value="AAT_like"/>
    <property type="match status" value="1"/>
</dbReference>
<evidence type="ECO:0000313" key="8">
    <source>
        <dbReference type="Proteomes" id="UP000570595"/>
    </source>
</evidence>
<sequence length="432" mass="47432">MEMVADTGLKITRRASTARMPSGGYLFAVVKEKVQDYIASGDTPNRRIISLGKGDTPLPLPPVIAESMAEFAKNMQTPEGFVGYDSQYEPTLRQLISEKYYGARCRVEVHEIFCNDGSKPDIGRLQLLFDPTMRVAVQDPAYPVYADSAVLSGRISGRRNAHGHYDDIVYLPCTEQNDFFPDLSLTLDEGGRGGADIIYYCNPNNPTGVSTERGKLSELVQFALKHGKLIIYDAAYGSYVSPTSDVPRSIYEIEGARKCCIETNSFSKLASFTGVRLGWTVVPEDLRFTDGTPFLTDWRRVSTTVFQGASAVSVAGGTAVLNNLPEVMERVHYYMANMEMIRGTLTECAIPCYGGIDAPFVFAKFGGDSWTAFDKLLRECQIVTIPGSGFGPAGEGFLRISGYGTADDIEEGLFPKGNRLLVPEARFPRAVR</sequence>
<keyword evidence="2" id="KW-0032">Aminotransferase</keyword>
<dbReference type="PANTHER" id="PTHR43144">
    <property type="entry name" value="AMINOTRANSFERASE"/>
    <property type="match status" value="1"/>
</dbReference>
<gene>
    <name evidence="7" type="ORF">FOZ61_001541</name>
</gene>
<keyword evidence="4" id="KW-0663">Pyridoxal phosphate</keyword>
<dbReference type="EMBL" id="JABAHT010000139">
    <property type="protein sequence ID" value="KAF4663549.1"/>
    <property type="molecule type" value="Genomic_DNA"/>
</dbReference>
<comment type="cofactor">
    <cofactor evidence="1">
        <name>pyridoxal 5'-phosphate</name>
        <dbReference type="ChEBI" id="CHEBI:597326"/>
    </cofactor>
</comment>
<dbReference type="OrthoDB" id="7042322at2759"/>
<evidence type="ECO:0000256" key="4">
    <source>
        <dbReference type="ARBA" id="ARBA00022898"/>
    </source>
</evidence>